<name>A0ABX0SHV7_9ACTN</name>
<gene>
    <name evidence="9" type="ORF">FB473_002639</name>
</gene>
<reference evidence="9 10" key="1">
    <citation type="submission" date="2020-02" db="EMBL/GenBank/DDBJ databases">
        <title>Sequencing the genomes of 1000 actinobacteria strains.</title>
        <authorList>
            <person name="Klenk H.-P."/>
        </authorList>
    </citation>
    <scope>NUCLEOTIDE SEQUENCE [LARGE SCALE GENOMIC DNA]</scope>
    <source>
        <strain evidence="9 10">DSM 19609</strain>
    </source>
</reference>
<dbReference type="PROSITE" id="PS50928">
    <property type="entry name" value="ABC_TM1"/>
    <property type="match status" value="2"/>
</dbReference>
<feature type="transmembrane region" description="Helical" evidence="7">
    <location>
        <begin position="223"/>
        <end position="243"/>
    </location>
</feature>
<accession>A0ABX0SHV7</accession>
<feature type="domain" description="ABC transmembrane type-1" evidence="8">
    <location>
        <begin position="83"/>
        <end position="266"/>
    </location>
</feature>
<sequence length="559" mass="58687">MTTAISTLPATYRAELPQAPRPSVNQIATSTIMVVLLIASIWSVVSLGIDPTSMAQSLDNAQRFVGRMFPLSFPPLGDLVSLVLETLAIVLLATVLAVVLSLPVALFAAWNTTTGRFARGTARAIIVLARAVPDLVLAIFFFRVFGLGAVPGILAMGIHSVGMVGKLYADAIESLDNGPQEAVRSAGGSRWQGIFTAVIPQLMPQIIATALHRFDINLRTSVLLGYVGVGGIGLAMSDALNTLNFKRGMALALLVLLLCIATELVSGAIRAALMNSGAGKRGFGERFLDSLAHRDPSPGRLDPPWNGARILRFANLALVMLVIAASTLEVNVSWQAVRVGLSKLPNTLGQFFPPNLEPDIVAAVAGQMVVTVQIGLAATLLGSVLALPIGVLAARNVVANKALHTFFRVVIVVVRGIPELILAIIFVVISGLGGVAGTLALSIGAVGLLSKLVADSLEETDTGVQDAIRANGATGAQVFFAATLRQALPAFVAHILYLLDVNIRSATLLGIVGAGGVGYLLLNASRVIRFDVVTTIVLAILLVVLLVEALSIWVRRMVR</sequence>
<keyword evidence="2 7" id="KW-0813">Transport</keyword>
<dbReference type="PANTHER" id="PTHR30043">
    <property type="entry name" value="PHOSPHONATES TRANSPORT SYSTEM PERMEASE PROTEIN"/>
    <property type="match status" value="1"/>
</dbReference>
<evidence type="ECO:0000256" key="1">
    <source>
        <dbReference type="ARBA" id="ARBA00004651"/>
    </source>
</evidence>
<dbReference type="NCBIfam" id="TIGR01097">
    <property type="entry name" value="PhnE"/>
    <property type="match status" value="2"/>
</dbReference>
<dbReference type="PANTHER" id="PTHR30043:SF1">
    <property type="entry name" value="ABC TRANSPORT SYSTEM PERMEASE PROTEIN P69"/>
    <property type="match status" value="1"/>
</dbReference>
<feature type="transmembrane region" description="Helical" evidence="7">
    <location>
        <begin position="475"/>
        <end position="497"/>
    </location>
</feature>
<feature type="transmembrane region" description="Helical" evidence="7">
    <location>
        <begin position="503"/>
        <end position="522"/>
    </location>
</feature>
<feature type="domain" description="ABC transmembrane type-1" evidence="8">
    <location>
        <begin position="368"/>
        <end position="551"/>
    </location>
</feature>
<evidence type="ECO:0000256" key="4">
    <source>
        <dbReference type="ARBA" id="ARBA00022692"/>
    </source>
</evidence>
<dbReference type="InterPro" id="IPR005769">
    <property type="entry name" value="PhnE/PtxC"/>
</dbReference>
<dbReference type="RefSeq" id="WP_167168584.1">
    <property type="nucleotide sequence ID" value="NZ_BAAAOO010000007.1"/>
</dbReference>
<dbReference type="InterPro" id="IPR000515">
    <property type="entry name" value="MetI-like"/>
</dbReference>
<comment type="similarity">
    <text evidence="7">Belongs to the binding-protein-dependent transport system permease family.</text>
</comment>
<comment type="subcellular location">
    <subcellularLocation>
        <location evidence="1 7">Cell membrane</location>
        <topology evidence="1 7">Multi-pass membrane protein</topology>
    </subcellularLocation>
</comment>
<protein>
    <submittedName>
        <fullName evidence="9">Phosphonate transport system permease protein</fullName>
    </submittedName>
</protein>
<feature type="transmembrane region" description="Helical" evidence="7">
    <location>
        <begin position="131"/>
        <end position="158"/>
    </location>
</feature>
<feature type="transmembrane region" description="Helical" evidence="7">
    <location>
        <begin position="87"/>
        <end position="110"/>
    </location>
</feature>
<dbReference type="SUPFAM" id="SSF161098">
    <property type="entry name" value="MetI-like"/>
    <property type="match status" value="2"/>
</dbReference>
<evidence type="ECO:0000256" key="2">
    <source>
        <dbReference type="ARBA" id="ARBA00022448"/>
    </source>
</evidence>
<keyword evidence="5 7" id="KW-1133">Transmembrane helix</keyword>
<feature type="transmembrane region" description="Helical" evidence="7">
    <location>
        <begin position="249"/>
        <end position="273"/>
    </location>
</feature>
<evidence type="ECO:0000313" key="10">
    <source>
        <dbReference type="Proteomes" id="UP000749311"/>
    </source>
</evidence>
<feature type="transmembrane region" description="Helical" evidence="7">
    <location>
        <begin position="374"/>
        <end position="394"/>
    </location>
</feature>
<keyword evidence="6 7" id="KW-0472">Membrane</keyword>
<dbReference type="EMBL" id="JAAMOZ010000001">
    <property type="protein sequence ID" value="NIH57994.1"/>
    <property type="molecule type" value="Genomic_DNA"/>
</dbReference>
<dbReference type="Gene3D" id="1.10.3720.10">
    <property type="entry name" value="MetI-like"/>
    <property type="match status" value="2"/>
</dbReference>
<evidence type="ECO:0000313" key="9">
    <source>
        <dbReference type="EMBL" id="NIH57994.1"/>
    </source>
</evidence>
<proteinExistence type="inferred from homology"/>
<keyword evidence="4 7" id="KW-0812">Transmembrane</keyword>
<dbReference type="Pfam" id="PF00528">
    <property type="entry name" value="BPD_transp_1"/>
    <property type="match status" value="2"/>
</dbReference>
<keyword evidence="3" id="KW-1003">Cell membrane</keyword>
<keyword evidence="10" id="KW-1185">Reference proteome</keyword>
<evidence type="ECO:0000256" key="7">
    <source>
        <dbReference type="RuleBase" id="RU363032"/>
    </source>
</evidence>
<comment type="caution">
    <text evidence="9">The sequence shown here is derived from an EMBL/GenBank/DDBJ whole genome shotgun (WGS) entry which is preliminary data.</text>
</comment>
<feature type="transmembrane region" description="Helical" evidence="7">
    <location>
        <begin position="534"/>
        <end position="554"/>
    </location>
</feature>
<dbReference type="InterPro" id="IPR035906">
    <property type="entry name" value="MetI-like_sf"/>
</dbReference>
<dbReference type="CDD" id="cd06261">
    <property type="entry name" value="TM_PBP2"/>
    <property type="match status" value="2"/>
</dbReference>
<dbReference type="Proteomes" id="UP000749311">
    <property type="component" value="Unassembled WGS sequence"/>
</dbReference>
<evidence type="ECO:0000256" key="3">
    <source>
        <dbReference type="ARBA" id="ARBA00022475"/>
    </source>
</evidence>
<feature type="transmembrane region" description="Helical" evidence="7">
    <location>
        <begin position="27"/>
        <end position="49"/>
    </location>
</feature>
<evidence type="ECO:0000256" key="5">
    <source>
        <dbReference type="ARBA" id="ARBA00022989"/>
    </source>
</evidence>
<evidence type="ECO:0000259" key="8">
    <source>
        <dbReference type="PROSITE" id="PS50928"/>
    </source>
</evidence>
<evidence type="ECO:0000256" key="6">
    <source>
        <dbReference type="ARBA" id="ARBA00023136"/>
    </source>
</evidence>
<organism evidence="9 10">
    <name type="scientific">Brooklawnia cerclae</name>
    <dbReference type="NCBI Taxonomy" id="349934"/>
    <lineage>
        <taxon>Bacteria</taxon>
        <taxon>Bacillati</taxon>
        <taxon>Actinomycetota</taxon>
        <taxon>Actinomycetes</taxon>
        <taxon>Propionibacteriales</taxon>
        <taxon>Propionibacteriaceae</taxon>
        <taxon>Brooklawnia</taxon>
    </lineage>
</organism>